<evidence type="ECO:0000259" key="14">
    <source>
        <dbReference type="PROSITE" id="PS51198"/>
    </source>
</evidence>
<dbReference type="RefSeq" id="WP_105332481.1">
    <property type="nucleotide sequence ID" value="NZ_PUHY01000015.1"/>
</dbReference>
<dbReference type="InterPro" id="IPR013986">
    <property type="entry name" value="DExx_box_DNA_helicase_dom_sf"/>
</dbReference>
<dbReference type="GO" id="GO:0033202">
    <property type="term" value="C:DNA helicase complex"/>
    <property type="evidence" value="ECO:0007669"/>
    <property type="project" value="TreeGrafter"/>
</dbReference>
<dbReference type="EMBL" id="PUHY01000015">
    <property type="protein sequence ID" value="PQO29286.1"/>
    <property type="molecule type" value="Genomic_DNA"/>
</dbReference>
<evidence type="ECO:0000256" key="4">
    <source>
        <dbReference type="ARBA" id="ARBA00022806"/>
    </source>
</evidence>
<dbReference type="FunFam" id="1.10.486.10:FF:000003">
    <property type="entry name" value="ATP-dependent DNA helicase"/>
    <property type="match status" value="1"/>
</dbReference>
<comment type="catalytic activity">
    <reaction evidence="11">
        <text>ATP + H2O = ADP + phosphate + H(+)</text>
        <dbReference type="Rhea" id="RHEA:13065"/>
        <dbReference type="ChEBI" id="CHEBI:15377"/>
        <dbReference type="ChEBI" id="CHEBI:15378"/>
        <dbReference type="ChEBI" id="CHEBI:30616"/>
        <dbReference type="ChEBI" id="CHEBI:43474"/>
        <dbReference type="ChEBI" id="CHEBI:456216"/>
        <dbReference type="EC" id="5.6.2.4"/>
    </reaction>
</comment>
<keyword evidence="6" id="KW-0238">DNA-binding</keyword>
<evidence type="ECO:0000256" key="9">
    <source>
        <dbReference type="ARBA" id="ARBA00034808"/>
    </source>
</evidence>
<feature type="compositionally biased region" description="Low complexity" evidence="13">
    <location>
        <begin position="668"/>
        <end position="684"/>
    </location>
</feature>
<evidence type="ECO:0000256" key="2">
    <source>
        <dbReference type="ARBA" id="ARBA00022741"/>
    </source>
</evidence>
<dbReference type="Gene3D" id="1.10.486.10">
    <property type="entry name" value="PCRA, domain 4"/>
    <property type="match status" value="1"/>
</dbReference>
<dbReference type="CDD" id="cd17932">
    <property type="entry name" value="DEXQc_UvrD"/>
    <property type="match status" value="1"/>
</dbReference>
<dbReference type="InterPro" id="IPR027417">
    <property type="entry name" value="P-loop_NTPase"/>
</dbReference>
<keyword evidence="7" id="KW-0413">Isomerase</keyword>
<dbReference type="Gene3D" id="3.40.50.300">
    <property type="entry name" value="P-loop containing nucleotide triphosphate hydrolases"/>
    <property type="match status" value="2"/>
</dbReference>
<name>A0A2S8FAU3_9BACT</name>
<dbReference type="SUPFAM" id="SSF52540">
    <property type="entry name" value="P-loop containing nucleoside triphosphate hydrolases"/>
    <property type="match status" value="1"/>
</dbReference>
<evidence type="ECO:0000256" key="5">
    <source>
        <dbReference type="ARBA" id="ARBA00022840"/>
    </source>
</evidence>
<evidence type="ECO:0000256" key="8">
    <source>
        <dbReference type="ARBA" id="ARBA00034617"/>
    </source>
</evidence>
<evidence type="ECO:0000256" key="12">
    <source>
        <dbReference type="PROSITE-ProRule" id="PRU00560"/>
    </source>
</evidence>
<comment type="similarity">
    <text evidence="1">Belongs to the helicase family. UvrD subfamily.</text>
</comment>
<dbReference type="PANTHER" id="PTHR11070">
    <property type="entry name" value="UVRD / RECB / PCRA DNA HELICASE FAMILY MEMBER"/>
    <property type="match status" value="1"/>
</dbReference>
<dbReference type="InterPro" id="IPR014017">
    <property type="entry name" value="DNA_helicase_UvrD-like_C"/>
</dbReference>
<protein>
    <recommendedName>
        <fullName evidence="9">DNA 3'-5' helicase</fullName>
        <ecNumber evidence="9">5.6.2.4</ecNumber>
    </recommendedName>
    <alternativeName>
        <fullName evidence="10">DNA 3'-5' helicase II</fullName>
    </alternativeName>
</protein>
<keyword evidence="3 12" id="KW-0378">Hydrolase</keyword>
<reference evidence="16 17" key="1">
    <citation type="submission" date="2018-02" db="EMBL/GenBank/DDBJ databases">
        <title>Comparative genomes isolates from brazilian mangrove.</title>
        <authorList>
            <person name="Araujo J.E."/>
            <person name="Taketani R.G."/>
            <person name="Silva M.C.P."/>
            <person name="Loureco M.V."/>
            <person name="Andreote F.D."/>
        </authorList>
    </citation>
    <scope>NUCLEOTIDE SEQUENCE [LARGE SCALE GENOMIC DNA]</scope>
    <source>
        <strain evidence="16 17">Hex-1 MGV</strain>
    </source>
</reference>
<dbReference type="OrthoDB" id="9810135at2"/>
<evidence type="ECO:0000313" key="17">
    <source>
        <dbReference type="Proteomes" id="UP000238322"/>
    </source>
</evidence>
<comment type="caution">
    <text evidence="16">The sequence shown here is derived from an EMBL/GenBank/DDBJ whole genome shotgun (WGS) entry which is preliminary data.</text>
</comment>
<accession>A0A2S8FAU3</accession>
<comment type="catalytic activity">
    <reaction evidence="8">
        <text>Couples ATP hydrolysis with the unwinding of duplex DNA by translocating in the 3'-5' direction.</text>
        <dbReference type="EC" id="5.6.2.4"/>
    </reaction>
</comment>
<dbReference type="EC" id="5.6.2.4" evidence="9"/>
<evidence type="ECO:0000256" key="10">
    <source>
        <dbReference type="ARBA" id="ARBA00034923"/>
    </source>
</evidence>
<dbReference type="Proteomes" id="UP000238322">
    <property type="component" value="Unassembled WGS sequence"/>
</dbReference>
<dbReference type="CDD" id="cd18807">
    <property type="entry name" value="SF1_C_UvrD"/>
    <property type="match status" value="1"/>
</dbReference>
<organism evidence="16 17">
    <name type="scientific">Blastopirellula marina</name>
    <dbReference type="NCBI Taxonomy" id="124"/>
    <lineage>
        <taxon>Bacteria</taxon>
        <taxon>Pseudomonadati</taxon>
        <taxon>Planctomycetota</taxon>
        <taxon>Planctomycetia</taxon>
        <taxon>Pirellulales</taxon>
        <taxon>Pirellulaceae</taxon>
        <taxon>Blastopirellula</taxon>
    </lineage>
</organism>
<keyword evidence="4 12" id="KW-0347">Helicase</keyword>
<evidence type="ECO:0000259" key="15">
    <source>
        <dbReference type="PROSITE" id="PS51217"/>
    </source>
</evidence>
<dbReference type="GO" id="GO:0003677">
    <property type="term" value="F:DNA binding"/>
    <property type="evidence" value="ECO:0007669"/>
    <property type="project" value="UniProtKB-KW"/>
</dbReference>
<dbReference type="AlphaFoldDB" id="A0A2S8FAU3"/>
<evidence type="ECO:0000256" key="13">
    <source>
        <dbReference type="SAM" id="MobiDB-lite"/>
    </source>
</evidence>
<feature type="region of interest" description="Disordered" evidence="13">
    <location>
        <begin position="663"/>
        <end position="684"/>
    </location>
</feature>
<dbReference type="GO" id="GO:0016887">
    <property type="term" value="F:ATP hydrolysis activity"/>
    <property type="evidence" value="ECO:0007669"/>
    <property type="project" value="RHEA"/>
</dbReference>
<dbReference type="GO" id="GO:0000725">
    <property type="term" value="P:recombinational repair"/>
    <property type="evidence" value="ECO:0007669"/>
    <property type="project" value="TreeGrafter"/>
</dbReference>
<dbReference type="InterPro" id="IPR000212">
    <property type="entry name" value="DNA_helicase_UvrD/REP"/>
</dbReference>
<dbReference type="Pfam" id="PF00580">
    <property type="entry name" value="UvrD-helicase"/>
    <property type="match status" value="1"/>
</dbReference>
<evidence type="ECO:0000256" key="6">
    <source>
        <dbReference type="ARBA" id="ARBA00023125"/>
    </source>
</evidence>
<dbReference type="PROSITE" id="PS51198">
    <property type="entry name" value="UVRD_HELICASE_ATP_BIND"/>
    <property type="match status" value="1"/>
</dbReference>
<evidence type="ECO:0000256" key="11">
    <source>
        <dbReference type="ARBA" id="ARBA00048988"/>
    </source>
</evidence>
<feature type="domain" description="UvrD-like helicase C-terminal" evidence="15">
    <location>
        <begin position="284"/>
        <end position="559"/>
    </location>
</feature>
<dbReference type="Gene3D" id="1.10.10.160">
    <property type="match status" value="1"/>
</dbReference>
<evidence type="ECO:0000256" key="3">
    <source>
        <dbReference type="ARBA" id="ARBA00022801"/>
    </source>
</evidence>
<feature type="domain" description="UvrD-like helicase ATP-binding" evidence="14">
    <location>
        <begin position="7"/>
        <end position="283"/>
    </location>
</feature>
<evidence type="ECO:0000256" key="7">
    <source>
        <dbReference type="ARBA" id="ARBA00023235"/>
    </source>
</evidence>
<dbReference type="PANTHER" id="PTHR11070:SF2">
    <property type="entry name" value="ATP-DEPENDENT DNA HELICASE SRS2"/>
    <property type="match status" value="1"/>
</dbReference>
<sequence>MTDPLLDGLTQAQQQAVAHVDGPLLVLAGPGSGKTRVVTHRIANMLRSGVYSSQIVALTFTNKAAEEMRSRVERLAPQSTVWISTFHRFCARLLRNYSNLVGLESNYTIYDTSDSLQILKRALQTEEISTSHATPEKVARAISWAKNNMILPDRYEANSASAISSIVQDVYPEYQRQLRAANAVDFDDMLMLVAQMLQENEELRAALDERFRYILVDEYQDTNLVQYLLVRSLSQQFPNLGVTGDPDQSIYGWRGANLNNILDFEKDFKQVNVVRLEQNFRSTPNILAVADHLIGHNKRRKKKSLFTELPAGQPVRMLTYVTSHEEAQAIALRIAAQVAQGKRRPRDFAIFYRVNALSRAYEEALRQQGLPYMIVSGVEFYHRKEIKDVLAYAMLMNNPRDDVAFSRIVNTPTRGIGKSTLLKLQVHALDNGISMMDAAREAGMIESLSKRAAVAVAKFVALFDRISLKINEPVEEILGAILNESGYRAQYEDSDDEEDQSRLENIEELLSSAREFDFQHPEDGTLEQYLEDKALVNETDEFDTELDRVTLMTLHAAKGLEFPWVFIVAVEQGLLPHERSKDSEAQLEEERRLLFVGITRAQEELEISTANQRDFRGRRQMTVPSNFLFELPREEMDFQAQLNQPVVSPGQDWDDVHEIPEDDFSQIGESGDFSGESPSESGSSYTKMLMTAADMVKGPQSSRPKSDPDRFHQSMAVLHPTYGLGKIIAMSGEGAKRTATVKFLTGEQETKKFVLAFSELRPAATS</sequence>
<dbReference type="Pfam" id="PF13361">
    <property type="entry name" value="UvrD_C"/>
    <property type="match status" value="1"/>
</dbReference>
<dbReference type="GO" id="GO:0005524">
    <property type="term" value="F:ATP binding"/>
    <property type="evidence" value="ECO:0007669"/>
    <property type="project" value="UniProtKB-UniRule"/>
</dbReference>
<feature type="binding site" evidence="12">
    <location>
        <begin position="28"/>
        <end position="35"/>
    </location>
    <ligand>
        <name>ATP</name>
        <dbReference type="ChEBI" id="CHEBI:30616"/>
    </ligand>
</feature>
<evidence type="ECO:0000313" key="16">
    <source>
        <dbReference type="EMBL" id="PQO29286.1"/>
    </source>
</evidence>
<dbReference type="GO" id="GO:0043138">
    <property type="term" value="F:3'-5' DNA helicase activity"/>
    <property type="evidence" value="ECO:0007669"/>
    <property type="project" value="UniProtKB-EC"/>
</dbReference>
<keyword evidence="5 12" id="KW-0067">ATP-binding</keyword>
<keyword evidence="2 12" id="KW-0547">Nucleotide-binding</keyword>
<proteinExistence type="inferred from homology"/>
<gene>
    <name evidence="16" type="ORF">C5Y83_24695</name>
</gene>
<dbReference type="GO" id="GO:0005829">
    <property type="term" value="C:cytosol"/>
    <property type="evidence" value="ECO:0007669"/>
    <property type="project" value="TreeGrafter"/>
</dbReference>
<dbReference type="PROSITE" id="PS51217">
    <property type="entry name" value="UVRD_HELICASE_CTER"/>
    <property type="match status" value="1"/>
</dbReference>
<dbReference type="InterPro" id="IPR014016">
    <property type="entry name" value="UvrD-like_ATP-bd"/>
</dbReference>
<evidence type="ECO:0000256" key="1">
    <source>
        <dbReference type="ARBA" id="ARBA00009922"/>
    </source>
</evidence>